<name>E8K0H8_9STRE</name>
<evidence type="ECO:0000313" key="2">
    <source>
        <dbReference type="Proteomes" id="UP000002815"/>
    </source>
</evidence>
<organism evidence="1 2">
    <name type="scientific">Streptococcus infantis ATCC 700779</name>
    <dbReference type="NCBI Taxonomy" id="889204"/>
    <lineage>
        <taxon>Bacteria</taxon>
        <taxon>Bacillati</taxon>
        <taxon>Bacillota</taxon>
        <taxon>Bacilli</taxon>
        <taxon>Lactobacillales</taxon>
        <taxon>Streptococcaceae</taxon>
        <taxon>Streptococcus</taxon>
    </lineage>
</organism>
<proteinExistence type="predicted"/>
<dbReference type="Proteomes" id="UP000002815">
    <property type="component" value="Unassembled WGS sequence"/>
</dbReference>
<dbReference type="HOGENOM" id="CLU_3317710_0_0_9"/>
<protein>
    <submittedName>
        <fullName evidence="1">Uncharacterized protein</fullName>
    </submittedName>
</protein>
<reference evidence="1 2" key="1">
    <citation type="submission" date="2010-12" db="EMBL/GenBank/DDBJ databases">
        <authorList>
            <person name="Muzny D."/>
            <person name="Qin X."/>
            <person name="Deng J."/>
            <person name="Jiang H."/>
            <person name="Liu Y."/>
            <person name="Qu J."/>
            <person name="Song X.-Z."/>
            <person name="Zhang L."/>
            <person name="Thornton R."/>
            <person name="Coyle M."/>
            <person name="Francisco L."/>
            <person name="Jackson L."/>
            <person name="Javaid M."/>
            <person name="Korchina V."/>
            <person name="Kovar C."/>
            <person name="Mata R."/>
            <person name="Mathew T."/>
            <person name="Ngo R."/>
            <person name="Nguyen L."/>
            <person name="Nguyen N."/>
            <person name="Okwuonu G."/>
            <person name="Ongeri F."/>
            <person name="Pham C."/>
            <person name="Simmons D."/>
            <person name="Wilczek-Boney K."/>
            <person name="Hale W."/>
            <person name="Jakkamsetti A."/>
            <person name="Pham P."/>
            <person name="Ruth R."/>
            <person name="San Lucas F."/>
            <person name="Warren J."/>
            <person name="Zhang J."/>
            <person name="Zhao Z."/>
            <person name="Zhou C."/>
            <person name="Zhu D."/>
            <person name="Lee S."/>
            <person name="Bess C."/>
            <person name="Blankenburg K."/>
            <person name="Forbes L."/>
            <person name="Fu Q."/>
            <person name="Gubbala S."/>
            <person name="Hirani K."/>
            <person name="Jayaseelan J.C."/>
            <person name="Lara F."/>
            <person name="Munidasa M."/>
            <person name="Palculict T."/>
            <person name="Patil S."/>
            <person name="Pu L.-L."/>
            <person name="Saada N."/>
            <person name="Tang L."/>
            <person name="Weissenberger G."/>
            <person name="Zhu Y."/>
            <person name="Hemphill L."/>
            <person name="Shang Y."/>
            <person name="Youmans B."/>
            <person name="Ayvaz T."/>
            <person name="Ross M."/>
            <person name="Santibanez J."/>
            <person name="Aqrawi P."/>
            <person name="Gross S."/>
            <person name="Joshi V."/>
            <person name="Fowler G."/>
            <person name="Nazareth L."/>
            <person name="Reid J."/>
            <person name="Worley K."/>
            <person name="Petrosino J."/>
            <person name="Highlander S."/>
            <person name="Gibbs R."/>
        </authorList>
    </citation>
    <scope>NUCLEOTIDE SEQUENCE [LARGE SCALE GENOMIC DNA]</scope>
    <source>
        <strain evidence="1 2">ATCC 700779</strain>
    </source>
</reference>
<accession>E8K0H8</accession>
<comment type="caution">
    <text evidence="1">The sequence shown here is derived from an EMBL/GenBank/DDBJ whole genome shotgun (WGS) entry which is preliminary data.</text>
</comment>
<dbReference type="EMBL" id="AEVD01000007">
    <property type="protein sequence ID" value="EFX36757.1"/>
    <property type="molecule type" value="Genomic_DNA"/>
</dbReference>
<sequence>MKVVGEVKIVLLVELHLKNLSMILMKATKKQLRIEVVFV</sequence>
<keyword evidence="2" id="KW-1185">Reference proteome</keyword>
<dbReference type="AlphaFoldDB" id="E8K0H8"/>
<evidence type="ECO:0000313" key="1">
    <source>
        <dbReference type="EMBL" id="EFX36757.1"/>
    </source>
</evidence>
<gene>
    <name evidence="1" type="ORF">HMPREF9423_0991</name>
</gene>